<dbReference type="NCBIfam" id="TIGR02174">
    <property type="entry name" value="CXXU_selWTH"/>
    <property type="match status" value="1"/>
</dbReference>
<evidence type="ECO:0000313" key="3">
    <source>
        <dbReference type="Proteomes" id="UP000782312"/>
    </source>
</evidence>
<dbReference type="Gene3D" id="3.40.30.10">
    <property type="entry name" value="Glutaredoxin"/>
    <property type="match status" value="1"/>
</dbReference>
<accession>A0A932HYT3</accession>
<dbReference type="EMBL" id="JACPUR010000007">
    <property type="protein sequence ID" value="MBI3126647.1"/>
    <property type="molecule type" value="Genomic_DNA"/>
</dbReference>
<gene>
    <name evidence="2" type="ORF">HYZ11_03480</name>
</gene>
<dbReference type="SUPFAM" id="SSF52833">
    <property type="entry name" value="Thioredoxin-like"/>
    <property type="match status" value="1"/>
</dbReference>
<keyword evidence="1" id="KW-0676">Redox-active center</keyword>
<proteinExistence type="predicted"/>
<sequence length="59" mass="6770">MAQALKRKFPRLEIAGNEGGKFRVGAFELTLEGKLLYSKLQTHRFPSESEAEKLIRKHL</sequence>
<protein>
    <submittedName>
        <fullName evidence="2">SelT/SelW/SelH family protein</fullName>
    </submittedName>
</protein>
<dbReference type="InterPro" id="IPR011893">
    <property type="entry name" value="Selenoprotein_Rdx-typ"/>
</dbReference>
<dbReference type="Proteomes" id="UP000782312">
    <property type="component" value="Unassembled WGS sequence"/>
</dbReference>
<reference evidence="2" key="1">
    <citation type="submission" date="2020-07" db="EMBL/GenBank/DDBJ databases">
        <title>Huge and variable diversity of episymbiotic CPR bacteria and DPANN archaea in groundwater ecosystems.</title>
        <authorList>
            <person name="He C.Y."/>
            <person name="Keren R."/>
            <person name="Whittaker M."/>
            <person name="Farag I.F."/>
            <person name="Doudna J."/>
            <person name="Cate J.H.D."/>
            <person name="Banfield J.F."/>
        </authorList>
    </citation>
    <scope>NUCLEOTIDE SEQUENCE</scope>
    <source>
        <strain evidence="2">NC_groundwater_763_Ag_S-0.2um_68_21</strain>
    </source>
</reference>
<evidence type="ECO:0000256" key="1">
    <source>
        <dbReference type="ARBA" id="ARBA00023284"/>
    </source>
</evidence>
<dbReference type="AlphaFoldDB" id="A0A932HYT3"/>
<name>A0A932HYT3_UNCTE</name>
<evidence type="ECO:0000313" key="2">
    <source>
        <dbReference type="EMBL" id="MBI3126647.1"/>
    </source>
</evidence>
<organism evidence="2 3">
    <name type="scientific">Tectimicrobiota bacterium</name>
    <dbReference type="NCBI Taxonomy" id="2528274"/>
    <lineage>
        <taxon>Bacteria</taxon>
        <taxon>Pseudomonadati</taxon>
        <taxon>Nitrospinota/Tectimicrobiota group</taxon>
        <taxon>Candidatus Tectimicrobiota</taxon>
    </lineage>
</organism>
<dbReference type="Pfam" id="PF10262">
    <property type="entry name" value="Rdx"/>
    <property type="match status" value="1"/>
</dbReference>
<dbReference type="InterPro" id="IPR036249">
    <property type="entry name" value="Thioredoxin-like_sf"/>
</dbReference>
<comment type="caution">
    <text evidence="2">The sequence shown here is derived from an EMBL/GenBank/DDBJ whole genome shotgun (WGS) entry which is preliminary data.</text>
</comment>